<feature type="transmembrane region" description="Helical" evidence="5">
    <location>
        <begin position="98"/>
        <end position="117"/>
    </location>
</feature>
<evidence type="ECO:0000256" key="3">
    <source>
        <dbReference type="ARBA" id="ARBA00022989"/>
    </source>
</evidence>
<dbReference type="GO" id="GO:0016020">
    <property type="term" value="C:membrane"/>
    <property type="evidence" value="ECO:0007669"/>
    <property type="project" value="UniProtKB-SubCell"/>
</dbReference>
<evidence type="ECO:0000256" key="4">
    <source>
        <dbReference type="ARBA" id="ARBA00023136"/>
    </source>
</evidence>
<evidence type="ECO:0000259" key="6">
    <source>
        <dbReference type="Pfam" id="PF00892"/>
    </source>
</evidence>
<evidence type="ECO:0000313" key="8">
    <source>
        <dbReference type="Proteomes" id="UP001152320"/>
    </source>
</evidence>
<keyword evidence="4 5" id="KW-0472">Membrane</keyword>
<organism evidence="7 8">
    <name type="scientific">Holothuria leucospilota</name>
    <name type="common">Black long sea cucumber</name>
    <name type="synonym">Mertensiothuria leucospilota</name>
    <dbReference type="NCBI Taxonomy" id="206669"/>
    <lineage>
        <taxon>Eukaryota</taxon>
        <taxon>Metazoa</taxon>
        <taxon>Echinodermata</taxon>
        <taxon>Eleutherozoa</taxon>
        <taxon>Echinozoa</taxon>
        <taxon>Holothuroidea</taxon>
        <taxon>Aspidochirotacea</taxon>
        <taxon>Aspidochirotida</taxon>
        <taxon>Holothuriidae</taxon>
        <taxon>Holothuria</taxon>
    </lineage>
</organism>
<proteinExistence type="predicted"/>
<dbReference type="Pfam" id="PF00892">
    <property type="entry name" value="EamA"/>
    <property type="match status" value="1"/>
</dbReference>
<dbReference type="InterPro" id="IPR037185">
    <property type="entry name" value="EmrE-like"/>
</dbReference>
<protein>
    <submittedName>
        <fullName evidence="7">Solute carrier family 35 member G1</fullName>
    </submittedName>
</protein>
<dbReference type="InterPro" id="IPR000620">
    <property type="entry name" value="EamA_dom"/>
</dbReference>
<feature type="transmembrane region" description="Helical" evidence="5">
    <location>
        <begin position="250"/>
        <end position="270"/>
    </location>
</feature>
<keyword evidence="8" id="KW-1185">Reference proteome</keyword>
<accession>A0A9Q1HIB8</accession>
<feature type="domain" description="EamA" evidence="6">
    <location>
        <begin position="158"/>
        <end position="293"/>
    </location>
</feature>
<feature type="transmembrane region" description="Helical" evidence="5">
    <location>
        <begin position="124"/>
        <end position="146"/>
    </location>
</feature>
<feature type="transmembrane region" description="Helical" evidence="5">
    <location>
        <begin position="189"/>
        <end position="207"/>
    </location>
</feature>
<comment type="caution">
    <text evidence="7">The sequence shown here is derived from an EMBL/GenBank/DDBJ whole genome shotgun (WGS) entry which is preliminary data.</text>
</comment>
<feature type="transmembrane region" description="Helical" evidence="5">
    <location>
        <begin position="38"/>
        <end position="57"/>
    </location>
</feature>
<dbReference type="Proteomes" id="UP001152320">
    <property type="component" value="Chromosome 1"/>
</dbReference>
<comment type="subcellular location">
    <subcellularLocation>
        <location evidence="1">Membrane</location>
        <topology evidence="1">Multi-pass membrane protein</topology>
    </subcellularLocation>
</comment>
<evidence type="ECO:0000313" key="7">
    <source>
        <dbReference type="EMBL" id="KAJ8051117.1"/>
    </source>
</evidence>
<name>A0A9Q1HIB8_HOLLE</name>
<reference evidence="7" key="1">
    <citation type="submission" date="2021-10" db="EMBL/GenBank/DDBJ databases">
        <title>Tropical sea cucumber genome reveals ecological adaptation and Cuvierian tubules defense mechanism.</title>
        <authorList>
            <person name="Chen T."/>
        </authorList>
    </citation>
    <scope>NUCLEOTIDE SEQUENCE</scope>
    <source>
        <strain evidence="7">Nanhai2018</strain>
        <tissue evidence="7">Muscle</tissue>
    </source>
</reference>
<dbReference type="SUPFAM" id="SSF103481">
    <property type="entry name" value="Multidrug resistance efflux transporter EmrE"/>
    <property type="match status" value="2"/>
</dbReference>
<evidence type="ECO:0000256" key="2">
    <source>
        <dbReference type="ARBA" id="ARBA00022692"/>
    </source>
</evidence>
<feature type="transmembrane region" description="Helical" evidence="5">
    <location>
        <begin position="276"/>
        <end position="299"/>
    </location>
</feature>
<keyword evidence="2 5" id="KW-0812">Transmembrane</keyword>
<dbReference type="OrthoDB" id="306876at2759"/>
<evidence type="ECO:0000256" key="1">
    <source>
        <dbReference type="ARBA" id="ARBA00004141"/>
    </source>
</evidence>
<gene>
    <name evidence="7" type="ORF">HOLleu_04567</name>
</gene>
<keyword evidence="3 5" id="KW-1133">Transmembrane helix</keyword>
<dbReference type="PANTHER" id="PTHR22911:SF6">
    <property type="entry name" value="SOLUTE CARRIER FAMILY 35 MEMBER G1"/>
    <property type="match status" value="1"/>
</dbReference>
<dbReference type="EMBL" id="JAIZAY010000001">
    <property type="protein sequence ID" value="KAJ8051117.1"/>
    <property type="molecule type" value="Genomic_DNA"/>
</dbReference>
<feature type="transmembrane region" description="Helical" evidence="5">
    <location>
        <begin position="158"/>
        <end position="177"/>
    </location>
</feature>
<dbReference type="PANTHER" id="PTHR22911">
    <property type="entry name" value="ACYL-MALONYL CONDENSING ENZYME-RELATED"/>
    <property type="match status" value="1"/>
</dbReference>
<dbReference type="AlphaFoldDB" id="A0A9Q1HIB8"/>
<evidence type="ECO:0000256" key="5">
    <source>
        <dbReference type="SAM" id="Phobius"/>
    </source>
</evidence>
<feature type="transmembrane region" description="Helical" evidence="5">
    <location>
        <begin position="69"/>
        <end position="92"/>
    </location>
</feature>
<sequence length="311" mass="33957">MGIISSEGKGILYCLLHAVALTAQSNIAKVFTYSSHTSYINFVRYLFLIFTVPLIEFDKASSCNTTDLILYITLGVLGIVPSCTAVFSFTLMGVGDSIAIEFGGNIILVGVIGHLILDEKITIAYFFLLLVDCLGIILVVKPSFIFGTSEEGIKSKEIGAIVAISGSFAVSLFQVYIRKLEHRNNLHCFLFMAVQSLVGMALTGAWTTLESAWEIPNTWLNICIVGGYGIVNILQYIFEVKALANAEVKNVALALTLSVVLSYVLQITIFGEEVDWVSIGGAVVIILCVVLSVIWDYVLEKVDKVTTIRKM</sequence>
<feature type="transmembrane region" description="Helical" evidence="5">
    <location>
        <begin position="219"/>
        <end position="238"/>
    </location>
</feature>